<dbReference type="Pfam" id="PF15407">
    <property type="entry name" value="Spo7_2_N"/>
    <property type="match status" value="1"/>
</dbReference>
<evidence type="ECO:0000256" key="1">
    <source>
        <dbReference type="SAM" id="MobiDB-lite"/>
    </source>
</evidence>
<dbReference type="EMBL" id="ML996591">
    <property type="protein sequence ID" value="KAF2752869.1"/>
    <property type="molecule type" value="Genomic_DNA"/>
</dbReference>
<feature type="region of interest" description="Disordered" evidence="1">
    <location>
        <begin position="74"/>
        <end position="114"/>
    </location>
</feature>
<dbReference type="PROSITE" id="PS50003">
    <property type="entry name" value="PH_DOMAIN"/>
    <property type="match status" value="1"/>
</dbReference>
<feature type="compositionally biased region" description="Polar residues" evidence="1">
    <location>
        <begin position="236"/>
        <end position="264"/>
    </location>
</feature>
<dbReference type="InterPro" id="IPR001849">
    <property type="entry name" value="PH_domain"/>
</dbReference>
<dbReference type="Proteomes" id="UP000799437">
    <property type="component" value="Unassembled WGS sequence"/>
</dbReference>
<feature type="region of interest" description="Disordered" evidence="1">
    <location>
        <begin position="132"/>
        <end position="273"/>
    </location>
</feature>
<dbReference type="GO" id="GO:1902657">
    <property type="term" value="P:protein localization to prospore membrane"/>
    <property type="evidence" value="ECO:0007669"/>
    <property type="project" value="InterPro"/>
</dbReference>
<name>A0A6A6VSL9_9PEZI</name>
<dbReference type="SMART" id="SM00233">
    <property type="entry name" value="PH"/>
    <property type="match status" value="2"/>
</dbReference>
<feature type="compositionally biased region" description="Acidic residues" evidence="1">
    <location>
        <begin position="801"/>
        <end position="813"/>
    </location>
</feature>
<proteinExistence type="predicted"/>
<sequence length="1118" mass="128696">MLDREEERPRPHHQYSQVYGLPADSHTAHRLRHATPQHLHQTTRRCFIGPIPEGWLKSHKHDWYKHRLHSSHSSRAVLSQASTHHSKHRRLSGLDGPSTTALYGHSFPPPDDLEAEEEMHLDGTALSQPLSTEAQSALGIPRTSSPSTLKHPDNEETDQIEQTSDVLPPRPPFLSMRSSSSRIRTLREVGKTRTKSGDSFVTANESLRELTPGFSVDDEEENTAITNNETRIPESGPSSRSQGSPNLRPTSTLETDPSKQNSFSEAPGDAMSTSHLIQGKDQDELLDNAEGSSGKRGEVKGILSRAKSKLQSRSDDSEDGHTPRETLKRQRSSLRALVHFEVPEESKRAELQLRARAAQLSIQRASTKLRRSRAKDGQIIKMERMLVRVDMTTHNLPDEFDENEIQKVEARTTEKWREYMVVCRQSTSDDAEFVLQMYKSRVIPEIEGTKAPKRTKHQIPLGRKISKVNLFSSLDKTIVVWVPSKKGTTTFYIMQTQSSSNAVEWYTFLRNILGWSRAEEIQVTVPDMSVSLMLQNPFERIEASRDAVRAVEGSDEAIVRTMREEQAVAGNIIQRSLAMLKHNPEWDNIMKAWEKERIGLCWKRYDRLEWIHGENERKMYGTIAMMKSHELELRPKQHYPTAIHDHTKGERIIEPPPVEGFLIRLTSQRGASKRLGKTFFKKLYYSTFDQYLAFSNPVHAYPPPPPKLPTADGTRPPSSRQITETMPLIYTVNPYPVKAGEIDWLSDGHIEMTEERNLRDQDALEEHERKLNFLFRCQGFINLCNVERVRKFKMGATSADEALDDDGSDVDFDQNDRSNSRYDGTTNSIDDKRTFELVMSNGLVVRLQAYDEETKREWIIRLRDLVYYWKKRMAADILLLKNVRQQNLEDLKIDEEAEAFVGQFARKWEVTHSYASPELYNLCGISRCRTIHLSGMLYRKPRRHATFSRCSVLLVSGRLLVFQDTLRERSGRVIPHIHQERITSLDLKDCYLYSGLLTESDLLYQNRTFDSSKPGHHALPRIYLEDGWTSTDEDVMTCFVIWHGKRKAWFRSEDHDEETGEGKRSKLKLVSRLGVTGRSLVFRARSRAERDHWVLGIQNEIERLREQEDFRIEDKKSD</sequence>
<feature type="compositionally biased region" description="Polar residues" evidence="1">
    <location>
        <begin position="74"/>
        <end position="83"/>
    </location>
</feature>
<dbReference type="Pfam" id="PF15404">
    <property type="entry name" value="PH_4"/>
    <property type="match status" value="1"/>
</dbReference>
<gene>
    <name evidence="3" type="ORF">EJ05DRAFT_515331</name>
</gene>
<accession>A0A6A6VSL9</accession>
<dbReference type="SUPFAM" id="SSF50729">
    <property type="entry name" value="PH domain-like"/>
    <property type="match status" value="1"/>
</dbReference>
<dbReference type="OrthoDB" id="5579281at2759"/>
<feature type="domain" description="PH" evidence="2">
    <location>
        <begin position="930"/>
        <end position="1102"/>
    </location>
</feature>
<feature type="compositionally biased region" description="Basic and acidic residues" evidence="1">
    <location>
        <begin position="312"/>
        <end position="328"/>
    </location>
</feature>
<dbReference type="Pfam" id="PF23207">
    <property type="entry name" value="PH_SPO71"/>
    <property type="match status" value="1"/>
</dbReference>
<dbReference type="GeneID" id="54489647"/>
<evidence type="ECO:0000259" key="2">
    <source>
        <dbReference type="PROSITE" id="PS50003"/>
    </source>
</evidence>
<dbReference type="InterPro" id="IPR039486">
    <property type="entry name" value="Mug56/Spo71_PH"/>
</dbReference>
<dbReference type="PANTHER" id="PTHR28076:SF1">
    <property type="entry name" value="PROSPORE MEMBRANE ADAPTER PROTEIN SPO71"/>
    <property type="match status" value="1"/>
</dbReference>
<dbReference type="InterPro" id="IPR057379">
    <property type="entry name" value="PH_SPO71"/>
</dbReference>
<dbReference type="InterPro" id="IPR040345">
    <property type="entry name" value="Mug56/Spo71"/>
</dbReference>
<dbReference type="PANTHER" id="PTHR28076">
    <property type="entry name" value="SPORULATION-SPECIFIC PROTEIN 71"/>
    <property type="match status" value="1"/>
</dbReference>
<reference evidence="3" key="1">
    <citation type="journal article" date="2020" name="Stud. Mycol.">
        <title>101 Dothideomycetes genomes: a test case for predicting lifestyles and emergence of pathogens.</title>
        <authorList>
            <person name="Haridas S."/>
            <person name="Albert R."/>
            <person name="Binder M."/>
            <person name="Bloem J."/>
            <person name="Labutti K."/>
            <person name="Salamov A."/>
            <person name="Andreopoulos B."/>
            <person name="Baker S."/>
            <person name="Barry K."/>
            <person name="Bills G."/>
            <person name="Bluhm B."/>
            <person name="Cannon C."/>
            <person name="Castanera R."/>
            <person name="Culley D."/>
            <person name="Daum C."/>
            <person name="Ezra D."/>
            <person name="Gonzalez J."/>
            <person name="Henrissat B."/>
            <person name="Kuo A."/>
            <person name="Liang C."/>
            <person name="Lipzen A."/>
            <person name="Lutzoni F."/>
            <person name="Magnuson J."/>
            <person name="Mondo S."/>
            <person name="Nolan M."/>
            <person name="Ohm R."/>
            <person name="Pangilinan J."/>
            <person name="Park H.-J."/>
            <person name="Ramirez L."/>
            <person name="Alfaro M."/>
            <person name="Sun H."/>
            <person name="Tritt A."/>
            <person name="Yoshinaga Y."/>
            <person name="Zwiers L.-H."/>
            <person name="Turgeon B."/>
            <person name="Goodwin S."/>
            <person name="Spatafora J."/>
            <person name="Crous P."/>
            <person name="Grigoriev I."/>
        </authorList>
    </citation>
    <scope>NUCLEOTIDE SEQUENCE</scope>
    <source>
        <strain evidence="3">CBS 121739</strain>
    </source>
</reference>
<dbReference type="SMART" id="SM01316">
    <property type="entry name" value="Spo7_2_N"/>
    <property type="match status" value="1"/>
</dbReference>
<dbReference type="GO" id="GO:0005628">
    <property type="term" value="C:prospore membrane"/>
    <property type="evidence" value="ECO:0007669"/>
    <property type="project" value="TreeGrafter"/>
</dbReference>
<dbReference type="RefSeq" id="XP_033595320.1">
    <property type="nucleotide sequence ID" value="XM_033748593.1"/>
</dbReference>
<feature type="region of interest" description="Disordered" evidence="1">
    <location>
        <begin position="798"/>
        <end position="825"/>
    </location>
</feature>
<dbReference type="InterPro" id="IPR029217">
    <property type="entry name" value="Spo7_2_N"/>
</dbReference>
<keyword evidence="4" id="KW-1185">Reference proteome</keyword>
<evidence type="ECO:0000313" key="3">
    <source>
        <dbReference type="EMBL" id="KAF2752869.1"/>
    </source>
</evidence>
<protein>
    <submittedName>
        <fullName evidence="3">Meiotically up-regulated gene 56 protein</fullName>
    </submittedName>
</protein>
<dbReference type="AlphaFoldDB" id="A0A6A6VSL9"/>
<evidence type="ECO:0000313" key="4">
    <source>
        <dbReference type="Proteomes" id="UP000799437"/>
    </source>
</evidence>
<organism evidence="3 4">
    <name type="scientific">Pseudovirgaria hyperparasitica</name>
    <dbReference type="NCBI Taxonomy" id="470096"/>
    <lineage>
        <taxon>Eukaryota</taxon>
        <taxon>Fungi</taxon>
        <taxon>Dikarya</taxon>
        <taxon>Ascomycota</taxon>
        <taxon>Pezizomycotina</taxon>
        <taxon>Dothideomycetes</taxon>
        <taxon>Dothideomycetes incertae sedis</taxon>
        <taxon>Acrospermales</taxon>
        <taxon>Acrospermaceae</taxon>
        <taxon>Pseudovirgaria</taxon>
    </lineage>
</organism>
<feature type="region of interest" description="Disordered" evidence="1">
    <location>
        <begin position="286"/>
        <end position="331"/>
    </location>
</feature>